<dbReference type="AlphaFoldDB" id="A0A7V8RDX0"/>
<evidence type="ECO:0000313" key="2">
    <source>
        <dbReference type="Proteomes" id="UP000589292"/>
    </source>
</evidence>
<gene>
    <name evidence="1" type="ORF">FG486_10040</name>
</gene>
<comment type="caution">
    <text evidence="1">The sequence shown here is derived from an EMBL/GenBank/DDBJ whole genome shotgun (WGS) entry which is preliminary data.</text>
</comment>
<sequence length="295" mass="33192">MTHINNKSVMSRVFNLSRGMAMGEAKNKSRKRDEILKGENRCIYCDNSPDSVEHMPPRSIFDNGGRPSGLEFASCSTCNYSSRASDAAASFLARVSPEHKASPEVMRRASKILSTLSYIAPGFIREIFDPNKSEEVWAKGRSNIYGKMQKITLDGPITTSLMQAFGAKLGMALFREHTGNPIPMEAKVFAQHYFNSGLYRGEVENILSILPAFGQLTQGKKTSGRTFNYRYNTDKREILGAFCAFSDNLFFRIFAVCNPIYDDVLFESHDHKPIQPGTLPILSESWRHAFENKNF</sequence>
<evidence type="ECO:0000313" key="1">
    <source>
        <dbReference type="EMBL" id="MBA1374681.1"/>
    </source>
</evidence>
<dbReference type="RefSeq" id="WP_181267405.1">
    <property type="nucleotide sequence ID" value="NZ_BAAAGB010000001.1"/>
</dbReference>
<reference evidence="1 2" key="1">
    <citation type="journal article" date="1994" name="Int. J. Syst. Bacteriol.">
        <title>Phylogenetic positions of novel aerobic, bacteriochlorophyll a-containing bacteria and description of Roseococcus thiosulfatophilus gen. nov., sp. nov., Erythromicrobium ramosum gen. nov., sp. nov., and Erythrobacter litoralis sp. nov.</title>
        <authorList>
            <person name="Yurkov V."/>
            <person name="Stackebrandt E."/>
            <person name="Holmes A."/>
            <person name="Fuerst J.A."/>
            <person name="Hugenholtz P."/>
            <person name="Golecki J."/>
            <person name="Gad'on N."/>
            <person name="Gorlenko V.M."/>
            <person name="Kompantseva E.I."/>
            <person name="Drews G."/>
        </authorList>
    </citation>
    <scope>NUCLEOTIDE SEQUENCE [LARGE SCALE GENOMIC DNA]</scope>
    <source>
        <strain evidence="1 2">KR-99</strain>
    </source>
</reference>
<keyword evidence="2" id="KW-1185">Reference proteome</keyword>
<name>A0A7V8RDX0_9SPHN</name>
<dbReference type="Proteomes" id="UP000589292">
    <property type="component" value="Unassembled WGS sequence"/>
</dbReference>
<protein>
    <submittedName>
        <fullName evidence="1">Uncharacterized protein</fullName>
    </submittedName>
</protein>
<accession>A0A7V8RDX0</accession>
<organism evidence="1 2">
    <name type="scientific">Sphingomonas ursincola</name>
    <dbReference type="NCBI Taxonomy" id="56361"/>
    <lineage>
        <taxon>Bacteria</taxon>
        <taxon>Pseudomonadati</taxon>
        <taxon>Pseudomonadota</taxon>
        <taxon>Alphaproteobacteria</taxon>
        <taxon>Sphingomonadales</taxon>
        <taxon>Sphingomonadaceae</taxon>
        <taxon>Sphingomonas</taxon>
    </lineage>
</organism>
<dbReference type="EMBL" id="VDES01000002">
    <property type="protein sequence ID" value="MBA1374681.1"/>
    <property type="molecule type" value="Genomic_DNA"/>
</dbReference>
<proteinExistence type="predicted"/>